<dbReference type="InterPro" id="IPR000798">
    <property type="entry name" value="Ez/rad/moesin-like"/>
</dbReference>
<dbReference type="InterPro" id="IPR019747">
    <property type="entry name" value="FERM_CS"/>
</dbReference>
<evidence type="ECO:0000313" key="5">
    <source>
        <dbReference type="EMBL" id="MFH4976578.1"/>
    </source>
</evidence>
<comment type="subcellular location">
    <subcellularLocation>
        <location evidence="1">Cell junction</location>
        <location evidence="1">Adherens junction</location>
    </subcellularLocation>
    <subcellularLocation>
        <location evidence="3">Cell projection</location>
        <location evidence="3">Rhabdomere</location>
    </subcellularLocation>
</comment>
<evidence type="ECO:0000313" key="6">
    <source>
        <dbReference type="Proteomes" id="UP001608902"/>
    </source>
</evidence>
<feature type="domain" description="FERM" evidence="4">
    <location>
        <begin position="7"/>
        <end position="262"/>
    </location>
</feature>
<dbReference type="Pfam" id="PF09380">
    <property type="entry name" value="FERM_C"/>
    <property type="match status" value="1"/>
</dbReference>
<dbReference type="Gene3D" id="1.20.80.10">
    <property type="match status" value="1"/>
</dbReference>
<dbReference type="Pfam" id="PF09379">
    <property type="entry name" value="FERM_N"/>
    <property type="match status" value="1"/>
</dbReference>
<dbReference type="InterPro" id="IPR018980">
    <property type="entry name" value="FERM_PH-like_C"/>
</dbReference>
<dbReference type="FunFam" id="3.10.20.90:FF:000024">
    <property type="entry name" value="Erythrocyte membrane protein band 4.1-like 5"/>
    <property type="match status" value="1"/>
</dbReference>
<keyword evidence="6" id="KW-1185">Reference proteome</keyword>
<dbReference type="PROSITE" id="PS00660">
    <property type="entry name" value="FERM_1"/>
    <property type="match status" value="1"/>
</dbReference>
<gene>
    <name evidence="5" type="ORF">AB6A40_003287</name>
</gene>
<sequence length="262" mass="30547">MDPKRSVQCKIILLDGTDMNITISKNSSGQEVYDQVFYSLDLEEKDYFGLQFTDHYHVQHWLDPSKKVTKQVPIGPPYTFRFRVKFYTMEPTNLREELTRYQFFLQLKQDIHTGRLECPRETAIELAAYALQSELGDFNPVEHNPILVSEFRFHPQQDEEMELAILEKFKTCKGQSPATAELNYLNKAKLLDLYGVDLHEFEGKDGNTYKLGLTPAGALIFDGNQKIGLFLWEKIQRLDFKNKKLTLVVEDTDQEEVYIFEV</sequence>
<dbReference type="PRINTS" id="PR00661">
    <property type="entry name" value="ERMFAMILY"/>
</dbReference>
<dbReference type="CDD" id="cd17108">
    <property type="entry name" value="FERM_F1_EPB41L5_like"/>
    <property type="match status" value="1"/>
</dbReference>
<dbReference type="InterPro" id="IPR011993">
    <property type="entry name" value="PH-like_dom_sf"/>
</dbReference>
<evidence type="ECO:0000256" key="3">
    <source>
        <dbReference type="ARBA" id="ARBA00043944"/>
    </source>
</evidence>
<dbReference type="PANTHER" id="PTHR23280:SF25">
    <property type="entry name" value="MOESIN_EZRIN_RADIXIN HOMOLOG 1"/>
    <property type="match status" value="1"/>
</dbReference>
<evidence type="ECO:0000256" key="2">
    <source>
        <dbReference type="ARBA" id="ARBA00022025"/>
    </source>
</evidence>
<dbReference type="Gene3D" id="3.10.20.90">
    <property type="entry name" value="Phosphatidylinositol 3-kinase Catalytic Subunit, Chain A, domain 1"/>
    <property type="match status" value="1"/>
</dbReference>
<dbReference type="SMART" id="SM00295">
    <property type="entry name" value="B41"/>
    <property type="match status" value="1"/>
</dbReference>
<dbReference type="SUPFAM" id="SSF54236">
    <property type="entry name" value="Ubiquitin-like"/>
    <property type="match status" value="1"/>
</dbReference>
<accession>A0ABD6E998</accession>
<organism evidence="5 6">
    <name type="scientific">Gnathostoma spinigerum</name>
    <dbReference type="NCBI Taxonomy" id="75299"/>
    <lineage>
        <taxon>Eukaryota</taxon>
        <taxon>Metazoa</taxon>
        <taxon>Ecdysozoa</taxon>
        <taxon>Nematoda</taxon>
        <taxon>Chromadorea</taxon>
        <taxon>Rhabditida</taxon>
        <taxon>Spirurina</taxon>
        <taxon>Gnathostomatomorpha</taxon>
        <taxon>Gnathostomatoidea</taxon>
        <taxon>Gnathostomatidae</taxon>
        <taxon>Gnathostoma</taxon>
    </lineage>
</organism>
<dbReference type="SUPFAM" id="SSF47031">
    <property type="entry name" value="Second domain of FERM"/>
    <property type="match status" value="1"/>
</dbReference>
<dbReference type="InterPro" id="IPR029071">
    <property type="entry name" value="Ubiquitin-like_domsf"/>
</dbReference>
<dbReference type="InterPro" id="IPR018979">
    <property type="entry name" value="FERM_N"/>
</dbReference>
<reference evidence="5 6" key="1">
    <citation type="submission" date="2024-08" db="EMBL/GenBank/DDBJ databases">
        <title>Gnathostoma spinigerum genome.</title>
        <authorList>
            <person name="Gonzalez-Bertolin B."/>
            <person name="Monzon S."/>
            <person name="Zaballos A."/>
            <person name="Jimenez P."/>
            <person name="Dekumyoy P."/>
            <person name="Varona S."/>
            <person name="Cuesta I."/>
            <person name="Sumanam S."/>
            <person name="Adisakwattana P."/>
            <person name="Gasser R.B."/>
            <person name="Hernandez-Gonzalez A."/>
            <person name="Young N.D."/>
            <person name="Perteguer M.J."/>
        </authorList>
    </citation>
    <scope>NUCLEOTIDE SEQUENCE [LARGE SCALE GENOMIC DNA]</scope>
    <source>
        <strain evidence="5">AL3</strain>
        <tissue evidence="5">Liver</tissue>
    </source>
</reference>
<name>A0ABD6E998_9BILA</name>
<dbReference type="AlphaFoldDB" id="A0ABD6E998"/>
<dbReference type="InterPro" id="IPR000299">
    <property type="entry name" value="FERM_domain"/>
</dbReference>
<comment type="caution">
    <text evidence="5">The sequence shown here is derived from an EMBL/GenBank/DDBJ whole genome shotgun (WGS) entry which is preliminary data.</text>
</comment>
<protein>
    <recommendedName>
        <fullName evidence="2">Moesin/ezrin/radixin homolog 1</fullName>
    </recommendedName>
</protein>
<dbReference type="EMBL" id="JBGFUD010001649">
    <property type="protein sequence ID" value="MFH4976578.1"/>
    <property type="molecule type" value="Genomic_DNA"/>
</dbReference>
<dbReference type="PRINTS" id="PR00935">
    <property type="entry name" value="BAND41"/>
</dbReference>
<proteinExistence type="predicted"/>
<dbReference type="FunFam" id="1.20.80.10:FF:000003">
    <property type="entry name" value="Tyrosine-protein phosphatase non-receptor type 4"/>
    <property type="match status" value="1"/>
</dbReference>
<dbReference type="Proteomes" id="UP001608902">
    <property type="component" value="Unassembled WGS sequence"/>
</dbReference>
<dbReference type="InterPro" id="IPR019749">
    <property type="entry name" value="Band_41_domain"/>
</dbReference>
<evidence type="ECO:0000256" key="1">
    <source>
        <dbReference type="ARBA" id="ARBA00004536"/>
    </source>
</evidence>
<dbReference type="CDD" id="cd14473">
    <property type="entry name" value="FERM_B-lobe"/>
    <property type="match status" value="1"/>
</dbReference>
<dbReference type="SUPFAM" id="SSF50729">
    <property type="entry name" value="PH domain-like"/>
    <property type="match status" value="1"/>
</dbReference>
<dbReference type="InterPro" id="IPR019748">
    <property type="entry name" value="FERM_central"/>
</dbReference>
<dbReference type="InterPro" id="IPR035963">
    <property type="entry name" value="FERM_2"/>
</dbReference>
<dbReference type="Gene3D" id="2.30.29.30">
    <property type="entry name" value="Pleckstrin-homology domain (PH domain)/Phosphotyrosine-binding domain (PTB)"/>
    <property type="match status" value="1"/>
</dbReference>
<dbReference type="GO" id="GO:0005912">
    <property type="term" value="C:adherens junction"/>
    <property type="evidence" value="ECO:0007669"/>
    <property type="project" value="UniProtKB-SubCell"/>
</dbReference>
<evidence type="ECO:0000259" key="4">
    <source>
        <dbReference type="PROSITE" id="PS50057"/>
    </source>
</evidence>
<dbReference type="PANTHER" id="PTHR23280">
    <property type="entry name" value="4.1 G PROTEIN"/>
    <property type="match status" value="1"/>
</dbReference>
<dbReference type="PROSITE" id="PS50057">
    <property type="entry name" value="FERM_3"/>
    <property type="match status" value="1"/>
</dbReference>
<dbReference type="Pfam" id="PF00373">
    <property type="entry name" value="FERM_M"/>
    <property type="match status" value="1"/>
</dbReference>
<dbReference type="InterPro" id="IPR014352">
    <property type="entry name" value="FERM/acyl-CoA-bd_prot_sf"/>
</dbReference>